<dbReference type="InterPro" id="IPR004352">
    <property type="entry name" value="GH114_TIM-barrel"/>
</dbReference>
<evidence type="ECO:0000313" key="5">
    <source>
        <dbReference type="EMBL" id="KAK6355925.1"/>
    </source>
</evidence>
<name>A0AAN8N7T3_9PEZI</name>
<proteinExistence type="predicted"/>
<evidence type="ECO:0000256" key="3">
    <source>
        <dbReference type="SAM" id="SignalP"/>
    </source>
</evidence>
<comment type="caution">
    <text evidence="5">The sequence shown here is derived from an EMBL/GenBank/DDBJ whole genome shotgun (WGS) entry which is preliminary data.</text>
</comment>
<dbReference type="GO" id="GO:0004557">
    <property type="term" value="F:alpha-galactosidase activity"/>
    <property type="evidence" value="ECO:0007669"/>
    <property type="project" value="UniProtKB-EC"/>
</dbReference>
<feature type="chain" id="PRO_5042856289" description="alpha-galactosidase" evidence="3">
    <location>
        <begin position="30"/>
        <end position="345"/>
    </location>
</feature>
<evidence type="ECO:0000259" key="4">
    <source>
        <dbReference type="Pfam" id="PF03537"/>
    </source>
</evidence>
<protein>
    <recommendedName>
        <fullName evidence="2">alpha-galactosidase</fullName>
        <ecNumber evidence="2">3.2.1.22</ecNumber>
    </recommendedName>
</protein>
<sequence length="345" mass="37725">MHLIGRRASLLSILAASEFMLFGAPGVKAAPITPAMEPVIEEPVSNITSAAAGSPELVERASKSWWVPTQATTWQIQLSGTINEDVVVDAIEIDADTDKATVKALKAKGMKVIAYLSAGSWEDWRSDASSFPTSIRGKDLDGWPGEKWLDIRQLSTLRKIMQKRVLRAKAKGFDGVDWDNVDGYTQDSGFKITKAQQIAYNKMLADISHNLKMTVALKNDLEQAKILARYFDYAVNEQCSYYNECDMLEPFLSAGKAVVGLEYPGEGDDTRTQAQVIAATDSRTYTLIKKLDLGDWGFSVRQNAYITSSTSSKTTSSTKTTIAKAAELKAAIQKARESAKSSSGQ</sequence>
<dbReference type="Pfam" id="PF03537">
    <property type="entry name" value="Glyco_hydro_114"/>
    <property type="match status" value="1"/>
</dbReference>
<dbReference type="InterPro" id="IPR017853">
    <property type="entry name" value="GH"/>
</dbReference>
<comment type="catalytic activity">
    <reaction evidence="1">
        <text>Hydrolysis of terminal, non-reducing alpha-D-galactose residues in alpha-D-galactosides, including galactose oligosaccharides, galactomannans and galactolipids.</text>
        <dbReference type="EC" id="3.2.1.22"/>
    </reaction>
</comment>
<keyword evidence="6" id="KW-1185">Reference proteome</keyword>
<gene>
    <name evidence="5" type="ORF">TWF718_000303</name>
</gene>
<feature type="domain" description="Glycoside-hydrolase family GH114 TIM-barrel" evidence="4">
    <location>
        <begin position="73"/>
        <end position="295"/>
    </location>
</feature>
<dbReference type="PANTHER" id="PTHR35273">
    <property type="entry name" value="ALPHA-1,4 POLYGALACTOSAMINIDASE, PUTATIVE (AFU_ORTHOLOGUE AFUA_3G07890)-RELATED"/>
    <property type="match status" value="1"/>
</dbReference>
<evidence type="ECO:0000256" key="2">
    <source>
        <dbReference type="ARBA" id="ARBA00012755"/>
    </source>
</evidence>
<feature type="signal peptide" evidence="3">
    <location>
        <begin position="1"/>
        <end position="29"/>
    </location>
</feature>
<evidence type="ECO:0000256" key="1">
    <source>
        <dbReference type="ARBA" id="ARBA00001255"/>
    </source>
</evidence>
<dbReference type="AlphaFoldDB" id="A0AAN8N7T3"/>
<evidence type="ECO:0000313" key="6">
    <source>
        <dbReference type="Proteomes" id="UP001313282"/>
    </source>
</evidence>
<keyword evidence="3" id="KW-0732">Signal</keyword>
<dbReference type="InterPro" id="IPR013785">
    <property type="entry name" value="Aldolase_TIM"/>
</dbReference>
<organism evidence="5 6">
    <name type="scientific">Orbilia javanica</name>
    <dbReference type="NCBI Taxonomy" id="47235"/>
    <lineage>
        <taxon>Eukaryota</taxon>
        <taxon>Fungi</taxon>
        <taxon>Dikarya</taxon>
        <taxon>Ascomycota</taxon>
        <taxon>Pezizomycotina</taxon>
        <taxon>Orbiliomycetes</taxon>
        <taxon>Orbiliales</taxon>
        <taxon>Orbiliaceae</taxon>
        <taxon>Orbilia</taxon>
    </lineage>
</organism>
<dbReference type="EC" id="3.2.1.22" evidence="2"/>
<dbReference type="EMBL" id="JAVHNR010000001">
    <property type="protein sequence ID" value="KAK6355925.1"/>
    <property type="molecule type" value="Genomic_DNA"/>
</dbReference>
<dbReference type="Proteomes" id="UP001313282">
    <property type="component" value="Unassembled WGS sequence"/>
</dbReference>
<dbReference type="PANTHER" id="PTHR35273:SF2">
    <property type="entry name" value="ALPHA-GALACTOSIDASE"/>
    <property type="match status" value="1"/>
</dbReference>
<reference evidence="5 6" key="1">
    <citation type="submission" date="2019-10" db="EMBL/GenBank/DDBJ databases">
        <authorList>
            <person name="Palmer J.M."/>
        </authorList>
    </citation>
    <scope>NUCLEOTIDE SEQUENCE [LARGE SCALE GENOMIC DNA]</scope>
    <source>
        <strain evidence="5 6">TWF718</strain>
    </source>
</reference>
<dbReference type="SUPFAM" id="SSF51445">
    <property type="entry name" value="(Trans)glycosidases"/>
    <property type="match status" value="1"/>
</dbReference>
<accession>A0AAN8N7T3</accession>
<dbReference type="Gene3D" id="3.20.20.70">
    <property type="entry name" value="Aldolase class I"/>
    <property type="match status" value="1"/>
</dbReference>